<dbReference type="AlphaFoldDB" id="A0A6A6SSC3"/>
<dbReference type="EMBL" id="MU004475">
    <property type="protein sequence ID" value="KAF2649891.1"/>
    <property type="molecule type" value="Genomic_DNA"/>
</dbReference>
<keyword evidence="1" id="KW-0472">Membrane</keyword>
<gene>
    <name evidence="2" type="ORF">K491DRAFT_160081</name>
</gene>
<evidence type="ECO:0000313" key="2">
    <source>
        <dbReference type="EMBL" id="KAF2649891.1"/>
    </source>
</evidence>
<dbReference type="Proteomes" id="UP000799324">
    <property type="component" value="Unassembled WGS sequence"/>
</dbReference>
<proteinExistence type="predicted"/>
<protein>
    <submittedName>
        <fullName evidence="2">Uncharacterized protein</fullName>
    </submittedName>
</protein>
<reference evidence="2" key="1">
    <citation type="journal article" date="2020" name="Stud. Mycol.">
        <title>101 Dothideomycetes genomes: a test case for predicting lifestyles and emergence of pathogens.</title>
        <authorList>
            <person name="Haridas S."/>
            <person name="Albert R."/>
            <person name="Binder M."/>
            <person name="Bloem J."/>
            <person name="Labutti K."/>
            <person name="Salamov A."/>
            <person name="Andreopoulos B."/>
            <person name="Baker S."/>
            <person name="Barry K."/>
            <person name="Bills G."/>
            <person name="Bluhm B."/>
            <person name="Cannon C."/>
            <person name="Castanera R."/>
            <person name="Culley D."/>
            <person name="Daum C."/>
            <person name="Ezra D."/>
            <person name="Gonzalez J."/>
            <person name="Henrissat B."/>
            <person name="Kuo A."/>
            <person name="Liang C."/>
            <person name="Lipzen A."/>
            <person name="Lutzoni F."/>
            <person name="Magnuson J."/>
            <person name="Mondo S."/>
            <person name="Nolan M."/>
            <person name="Ohm R."/>
            <person name="Pangilinan J."/>
            <person name="Park H.-J."/>
            <person name="Ramirez L."/>
            <person name="Alfaro M."/>
            <person name="Sun H."/>
            <person name="Tritt A."/>
            <person name="Yoshinaga Y."/>
            <person name="Zwiers L.-H."/>
            <person name="Turgeon B."/>
            <person name="Goodwin S."/>
            <person name="Spatafora J."/>
            <person name="Crous P."/>
            <person name="Grigoriev I."/>
        </authorList>
    </citation>
    <scope>NUCLEOTIDE SEQUENCE</scope>
    <source>
        <strain evidence="2">CBS 122681</strain>
    </source>
</reference>
<organism evidence="2 3">
    <name type="scientific">Lophiostoma macrostomum CBS 122681</name>
    <dbReference type="NCBI Taxonomy" id="1314788"/>
    <lineage>
        <taxon>Eukaryota</taxon>
        <taxon>Fungi</taxon>
        <taxon>Dikarya</taxon>
        <taxon>Ascomycota</taxon>
        <taxon>Pezizomycotina</taxon>
        <taxon>Dothideomycetes</taxon>
        <taxon>Pleosporomycetidae</taxon>
        <taxon>Pleosporales</taxon>
        <taxon>Lophiostomataceae</taxon>
        <taxon>Lophiostoma</taxon>
    </lineage>
</organism>
<keyword evidence="1" id="KW-0812">Transmembrane</keyword>
<keyword evidence="1" id="KW-1133">Transmembrane helix</keyword>
<name>A0A6A6SSC3_9PLEO</name>
<evidence type="ECO:0000256" key="1">
    <source>
        <dbReference type="SAM" id="Phobius"/>
    </source>
</evidence>
<accession>A0A6A6SSC3</accession>
<evidence type="ECO:0000313" key="3">
    <source>
        <dbReference type="Proteomes" id="UP000799324"/>
    </source>
</evidence>
<feature type="transmembrane region" description="Helical" evidence="1">
    <location>
        <begin position="7"/>
        <end position="28"/>
    </location>
</feature>
<keyword evidence="3" id="KW-1185">Reference proteome</keyword>
<sequence length="59" mass="7157">MIWYWTLCCISIFISFYYSLYTPLFFALEWERSMSCWGHLWYPKKTDSQEVPAICCGKL</sequence>